<gene>
    <name evidence="4" type="ORF">HERILL_LOCUS11492</name>
</gene>
<keyword evidence="1" id="KW-0433">Leucine-rich repeat</keyword>
<feature type="domain" description="Disease resistance R13L4/SHOC-2-like LRR" evidence="3">
    <location>
        <begin position="43"/>
        <end position="123"/>
    </location>
</feature>
<dbReference type="EMBL" id="LR899012">
    <property type="protein sequence ID" value="CAD7088904.1"/>
    <property type="molecule type" value="Genomic_DNA"/>
</dbReference>
<dbReference type="Gene3D" id="3.80.10.10">
    <property type="entry name" value="Ribonuclease Inhibitor"/>
    <property type="match status" value="2"/>
</dbReference>
<evidence type="ECO:0000256" key="2">
    <source>
        <dbReference type="ARBA" id="ARBA00022737"/>
    </source>
</evidence>
<dbReference type="InParanoid" id="A0A7R8UYG9"/>
<dbReference type="InterPro" id="IPR001611">
    <property type="entry name" value="Leu-rich_rpt"/>
</dbReference>
<dbReference type="AlphaFoldDB" id="A0A7R8UYG9"/>
<dbReference type="Proteomes" id="UP000594454">
    <property type="component" value="Chromosome 4"/>
</dbReference>
<accession>A0A7R8UYG9</accession>
<dbReference type="FunCoup" id="A0A7R8UYG9">
    <property type="interactions" value="1"/>
</dbReference>
<dbReference type="InterPro" id="IPR055414">
    <property type="entry name" value="LRR_R13L4/SHOC2-like"/>
</dbReference>
<organism evidence="4 5">
    <name type="scientific">Hermetia illucens</name>
    <name type="common">Black soldier fly</name>
    <dbReference type="NCBI Taxonomy" id="343691"/>
    <lineage>
        <taxon>Eukaryota</taxon>
        <taxon>Metazoa</taxon>
        <taxon>Ecdysozoa</taxon>
        <taxon>Arthropoda</taxon>
        <taxon>Hexapoda</taxon>
        <taxon>Insecta</taxon>
        <taxon>Pterygota</taxon>
        <taxon>Neoptera</taxon>
        <taxon>Endopterygota</taxon>
        <taxon>Diptera</taxon>
        <taxon>Brachycera</taxon>
        <taxon>Stratiomyomorpha</taxon>
        <taxon>Stratiomyidae</taxon>
        <taxon>Hermetiinae</taxon>
        <taxon>Hermetia</taxon>
    </lineage>
</organism>
<evidence type="ECO:0000313" key="5">
    <source>
        <dbReference type="Proteomes" id="UP000594454"/>
    </source>
</evidence>
<dbReference type="Pfam" id="PF23598">
    <property type="entry name" value="LRR_14"/>
    <property type="match status" value="1"/>
</dbReference>
<evidence type="ECO:0000313" key="4">
    <source>
        <dbReference type="EMBL" id="CAD7088904.1"/>
    </source>
</evidence>
<dbReference type="InterPro" id="IPR003591">
    <property type="entry name" value="Leu-rich_rpt_typical-subtyp"/>
</dbReference>
<dbReference type="InterPro" id="IPR050216">
    <property type="entry name" value="LRR_domain-containing"/>
</dbReference>
<reference evidence="4 5" key="1">
    <citation type="submission" date="2020-11" db="EMBL/GenBank/DDBJ databases">
        <authorList>
            <person name="Wallbank WR R."/>
            <person name="Pardo Diaz C."/>
            <person name="Kozak K."/>
            <person name="Martin S."/>
            <person name="Jiggins C."/>
            <person name="Moest M."/>
            <person name="Warren A I."/>
            <person name="Generalovic N T."/>
            <person name="Byers J.R.P. K."/>
            <person name="Montejo-Kovacevich G."/>
            <person name="Yen C E."/>
        </authorList>
    </citation>
    <scope>NUCLEOTIDE SEQUENCE [LARGE SCALE GENOMIC DNA]</scope>
</reference>
<dbReference type="SMART" id="SM00369">
    <property type="entry name" value="LRR_TYP"/>
    <property type="match status" value="5"/>
</dbReference>
<keyword evidence="5" id="KW-1185">Reference proteome</keyword>
<dbReference type="OrthoDB" id="2021138at2759"/>
<dbReference type="SUPFAM" id="SSF52058">
    <property type="entry name" value="L domain-like"/>
    <property type="match status" value="1"/>
</dbReference>
<proteinExistence type="predicted"/>
<dbReference type="PANTHER" id="PTHR48051">
    <property type="match status" value="1"/>
</dbReference>
<sequence length="356" mass="41254">MNKTILHWSYHNLDSIPLTLLDYKELEEVYLKENFIASIPEWLLKLINLRFIHLLGNLIREIPENIYFLENLEFLDLSNNRLCSLPASIGKLVNLKRFSVGGNEIRVLPKDIGNLQNLEVLDLSANLFQQLPVEIARLRKLSEIVLNDNLHLRTLPNTLFLLPKLECICADRCGLLYLPSVLASSVRHVRLFNNRFVTHIPIVYLTHIQRFYDIIHYNESLGNSCSTHITVRETQTFRNLILSSEVRRVYDAERRIPNSLFEICLRKIGVSFSIPLDESISVPRSLRDTINGGPTAKCSRGNCGCWLYSEYYLLLVKRTNSNSKLIFSCPFCSIECMTKWKCVNVSEYYNINWNVI</sequence>
<name>A0A7R8UYG9_HERIL</name>
<dbReference type="GO" id="GO:0005737">
    <property type="term" value="C:cytoplasm"/>
    <property type="evidence" value="ECO:0007669"/>
    <property type="project" value="TreeGrafter"/>
</dbReference>
<dbReference type="PRINTS" id="PR00019">
    <property type="entry name" value="LEURICHRPT"/>
</dbReference>
<dbReference type="PROSITE" id="PS51450">
    <property type="entry name" value="LRR"/>
    <property type="match status" value="1"/>
</dbReference>
<keyword evidence="2" id="KW-0677">Repeat</keyword>
<dbReference type="PANTHER" id="PTHR48051:SF1">
    <property type="entry name" value="RAS SUPPRESSOR PROTEIN 1"/>
    <property type="match status" value="1"/>
</dbReference>
<protein>
    <recommendedName>
        <fullName evidence="3">Disease resistance R13L4/SHOC-2-like LRR domain-containing protein</fullName>
    </recommendedName>
</protein>
<evidence type="ECO:0000259" key="3">
    <source>
        <dbReference type="Pfam" id="PF23598"/>
    </source>
</evidence>
<dbReference type="InterPro" id="IPR032675">
    <property type="entry name" value="LRR_dom_sf"/>
</dbReference>
<dbReference type="OMA" id="MVYEKFY"/>
<evidence type="ECO:0000256" key="1">
    <source>
        <dbReference type="ARBA" id="ARBA00022614"/>
    </source>
</evidence>